<gene>
    <name evidence="2" type="ORF">HAX54_026906</name>
</gene>
<dbReference type="Proteomes" id="UP000823775">
    <property type="component" value="Unassembled WGS sequence"/>
</dbReference>
<comment type="caution">
    <text evidence="2">The sequence shown here is derived from an EMBL/GenBank/DDBJ whole genome shotgun (WGS) entry which is preliminary data.</text>
</comment>
<keyword evidence="3" id="KW-1185">Reference proteome</keyword>
<accession>A0ABS8V1X7</accession>
<protein>
    <recommendedName>
        <fullName evidence="4">Transmembrane protein</fullName>
    </recommendedName>
</protein>
<proteinExistence type="predicted"/>
<name>A0ABS8V1X7_DATST</name>
<sequence>MKTQAATAPVGSQQATAYESPAHSSTGTRSEPWLLPLLGAIALCVLFHFPMGSTSSLTVLSSVTQEDCSPCKGAAFRLLRLAARRLYCSPTTPFSRSQGCSHFARRYYGNQLLLSFLWLLRCFRVRSCFCLPMDSAAVRKRLPRPGPPDLCLFSPPRSILSIITPFLISGCLGIHRKPSSFEPSLTLRLCHPKSAKWMDLINVHE</sequence>
<evidence type="ECO:0008006" key="4">
    <source>
        <dbReference type="Google" id="ProtNLM"/>
    </source>
</evidence>
<evidence type="ECO:0000313" key="2">
    <source>
        <dbReference type="EMBL" id="MCD9641073.1"/>
    </source>
</evidence>
<dbReference type="EMBL" id="JACEIK010003269">
    <property type="protein sequence ID" value="MCD9641073.1"/>
    <property type="molecule type" value="Genomic_DNA"/>
</dbReference>
<reference evidence="2 3" key="1">
    <citation type="journal article" date="2021" name="BMC Genomics">
        <title>Datura genome reveals duplications of psychoactive alkaloid biosynthetic genes and high mutation rate following tissue culture.</title>
        <authorList>
            <person name="Rajewski A."/>
            <person name="Carter-House D."/>
            <person name="Stajich J."/>
            <person name="Litt A."/>
        </authorList>
    </citation>
    <scope>NUCLEOTIDE SEQUENCE [LARGE SCALE GENOMIC DNA]</scope>
    <source>
        <strain evidence="2">AR-01</strain>
    </source>
</reference>
<organism evidence="2 3">
    <name type="scientific">Datura stramonium</name>
    <name type="common">Jimsonweed</name>
    <name type="synonym">Common thornapple</name>
    <dbReference type="NCBI Taxonomy" id="4076"/>
    <lineage>
        <taxon>Eukaryota</taxon>
        <taxon>Viridiplantae</taxon>
        <taxon>Streptophyta</taxon>
        <taxon>Embryophyta</taxon>
        <taxon>Tracheophyta</taxon>
        <taxon>Spermatophyta</taxon>
        <taxon>Magnoliopsida</taxon>
        <taxon>eudicotyledons</taxon>
        <taxon>Gunneridae</taxon>
        <taxon>Pentapetalae</taxon>
        <taxon>asterids</taxon>
        <taxon>lamiids</taxon>
        <taxon>Solanales</taxon>
        <taxon>Solanaceae</taxon>
        <taxon>Solanoideae</taxon>
        <taxon>Datureae</taxon>
        <taxon>Datura</taxon>
    </lineage>
</organism>
<evidence type="ECO:0000313" key="3">
    <source>
        <dbReference type="Proteomes" id="UP000823775"/>
    </source>
</evidence>
<evidence type="ECO:0000256" key="1">
    <source>
        <dbReference type="SAM" id="MobiDB-lite"/>
    </source>
</evidence>
<feature type="region of interest" description="Disordered" evidence="1">
    <location>
        <begin position="1"/>
        <end position="25"/>
    </location>
</feature>